<organism evidence="7 8">
    <name type="scientific">Terrisporobacter othiniensis</name>
    <dbReference type="NCBI Taxonomy" id="1577792"/>
    <lineage>
        <taxon>Bacteria</taxon>
        <taxon>Bacillati</taxon>
        <taxon>Bacillota</taxon>
        <taxon>Clostridia</taxon>
        <taxon>Peptostreptococcales</taxon>
        <taxon>Peptostreptococcaceae</taxon>
        <taxon>Terrisporobacter</taxon>
    </lineage>
</organism>
<evidence type="ECO:0000256" key="4">
    <source>
        <dbReference type="PIRSR" id="PIRSR600101-1"/>
    </source>
</evidence>
<dbReference type="UniPathway" id="UPA00204"/>
<proteinExistence type="inferred from homology"/>
<dbReference type="AlphaFoldDB" id="A0A0B3VV44"/>
<reference evidence="7 8" key="1">
    <citation type="submission" date="2014-12" db="EMBL/GenBank/DDBJ databases">
        <title>Draft genome sequence of Terrisporobacter sp. 08-306576, isolated from the blood culture of a bacteremia patient.</title>
        <authorList>
            <person name="Lund L.C."/>
            <person name="Sydenham T.V."/>
            <person name="Hogh S.V."/>
            <person name="Skov M.N."/>
            <person name="Kemp M."/>
            <person name="Justesen U.S."/>
        </authorList>
    </citation>
    <scope>NUCLEOTIDE SEQUENCE [LARGE SCALE GENOMIC DNA]</scope>
    <source>
        <strain evidence="7 8">08-306576</strain>
    </source>
</reference>
<dbReference type="EC" id="3.4.19.13" evidence="6"/>
<dbReference type="GO" id="GO:0006750">
    <property type="term" value="P:glutathione biosynthetic process"/>
    <property type="evidence" value="ECO:0007669"/>
    <property type="project" value="UniProtKB-KW"/>
</dbReference>
<comment type="caution">
    <text evidence="7">The sequence shown here is derived from an EMBL/GenBank/DDBJ whole genome shotgun (WGS) entry which is preliminary data.</text>
</comment>
<dbReference type="Gene3D" id="1.10.246.130">
    <property type="match status" value="1"/>
</dbReference>
<keyword evidence="8" id="KW-1185">Reference proteome</keyword>
<comment type="similarity">
    <text evidence="6">Belongs to the gamma-glutamyltransferase family.</text>
</comment>
<dbReference type="GO" id="GO:0103068">
    <property type="term" value="F:leukotriene C4 gamma-glutamyl transferase activity"/>
    <property type="evidence" value="ECO:0007669"/>
    <property type="project" value="UniProtKB-EC"/>
</dbReference>
<feature type="active site" description="Nucleophile" evidence="4">
    <location>
        <position position="356"/>
    </location>
</feature>
<comment type="pathway">
    <text evidence="6">Sulfur metabolism; glutathione metabolism.</text>
</comment>
<evidence type="ECO:0000313" key="8">
    <source>
        <dbReference type="Proteomes" id="UP000031189"/>
    </source>
</evidence>
<dbReference type="STRING" id="1577792.QX51_11940"/>
<comment type="catalytic activity">
    <reaction evidence="1 6">
        <text>an S-substituted glutathione + H2O = an S-substituted L-cysteinylglycine + L-glutamate</text>
        <dbReference type="Rhea" id="RHEA:59468"/>
        <dbReference type="ChEBI" id="CHEBI:15377"/>
        <dbReference type="ChEBI" id="CHEBI:29985"/>
        <dbReference type="ChEBI" id="CHEBI:90779"/>
        <dbReference type="ChEBI" id="CHEBI:143103"/>
        <dbReference type="EC" id="3.4.19.13"/>
    </reaction>
</comment>
<comment type="catalytic activity">
    <reaction evidence="2 6">
        <text>glutathione + H2O = L-cysteinylglycine + L-glutamate</text>
        <dbReference type="Rhea" id="RHEA:28807"/>
        <dbReference type="ChEBI" id="CHEBI:15377"/>
        <dbReference type="ChEBI" id="CHEBI:29985"/>
        <dbReference type="ChEBI" id="CHEBI:57925"/>
        <dbReference type="ChEBI" id="CHEBI:61694"/>
        <dbReference type="EC" id="3.4.19.13"/>
    </reaction>
</comment>
<comment type="catalytic activity">
    <reaction evidence="3 6">
        <text>an N-terminal (5-L-glutamyl)-[peptide] + an alpha-amino acid = 5-L-glutamyl amino acid + an N-terminal L-alpha-aminoacyl-[peptide]</text>
        <dbReference type="Rhea" id="RHEA:23904"/>
        <dbReference type="Rhea" id="RHEA-COMP:9780"/>
        <dbReference type="Rhea" id="RHEA-COMP:9795"/>
        <dbReference type="ChEBI" id="CHEBI:77644"/>
        <dbReference type="ChEBI" id="CHEBI:78597"/>
        <dbReference type="ChEBI" id="CHEBI:78599"/>
        <dbReference type="ChEBI" id="CHEBI:78608"/>
        <dbReference type="EC" id="2.3.2.2"/>
    </reaction>
</comment>
<dbReference type="RefSeq" id="WP_039680139.1">
    <property type="nucleotide sequence ID" value="NZ_JWHR01000109.1"/>
</dbReference>
<evidence type="ECO:0000256" key="2">
    <source>
        <dbReference type="ARBA" id="ARBA00001089"/>
    </source>
</evidence>
<dbReference type="EMBL" id="JWHR01000109">
    <property type="protein sequence ID" value="KHS56688.1"/>
    <property type="molecule type" value="Genomic_DNA"/>
</dbReference>
<dbReference type="Pfam" id="PF01019">
    <property type="entry name" value="G_glu_transpept"/>
    <property type="match status" value="1"/>
</dbReference>
<keyword evidence="6" id="KW-0317">Glutathione biosynthesis</keyword>
<dbReference type="InterPro" id="IPR029055">
    <property type="entry name" value="Ntn_hydrolases_N"/>
</dbReference>
<dbReference type="SUPFAM" id="SSF56235">
    <property type="entry name" value="N-terminal nucleophile aminohydrolases (Ntn hydrolases)"/>
    <property type="match status" value="1"/>
</dbReference>
<evidence type="ECO:0000256" key="5">
    <source>
        <dbReference type="PIRSR" id="PIRSR600101-2"/>
    </source>
</evidence>
<feature type="binding site" evidence="5">
    <location>
        <position position="439"/>
    </location>
    <ligand>
        <name>L-glutamate</name>
        <dbReference type="ChEBI" id="CHEBI:29985"/>
    </ligand>
</feature>
<dbReference type="NCBIfam" id="TIGR00066">
    <property type="entry name" value="g_glut_trans"/>
    <property type="match status" value="1"/>
</dbReference>
<dbReference type="PRINTS" id="PR01210">
    <property type="entry name" value="GGTRANSPTASE"/>
</dbReference>
<accession>A0A0B3VV44</accession>
<dbReference type="InterPro" id="IPR000101">
    <property type="entry name" value="GGT_peptidase"/>
</dbReference>
<comment type="PTM">
    <text evidence="6">Cleaved by autocatalysis into a large and a small subunit.</text>
</comment>
<dbReference type="GO" id="GO:0036374">
    <property type="term" value="F:glutathione hydrolase activity"/>
    <property type="evidence" value="ECO:0007669"/>
    <property type="project" value="UniProtKB-UniRule"/>
</dbReference>
<evidence type="ECO:0000256" key="1">
    <source>
        <dbReference type="ARBA" id="ARBA00001049"/>
    </source>
</evidence>
<keyword evidence="6" id="KW-0378">Hydrolase</keyword>
<dbReference type="EC" id="2.3.2.2" evidence="6"/>
<evidence type="ECO:0000256" key="6">
    <source>
        <dbReference type="RuleBase" id="RU368036"/>
    </source>
</evidence>
<dbReference type="Gene3D" id="3.60.20.40">
    <property type="match status" value="1"/>
</dbReference>
<dbReference type="InterPro" id="IPR043137">
    <property type="entry name" value="GGT_ssub_C"/>
</dbReference>
<dbReference type="PANTHER" id="PTHR43881:SF1">
    <property type="entry name" value="GAMMA-GLUTAMYLTRANSPEPTIDASE (AFU_ORTHOLOGUE AFUA_4G13580)"/>
    <property type="match status" value="1"/>
</dbReference>
<gene>
    <name evidence="7" type="ORF">QX51_11940</name>
</gene>
<keyword evidence="6" id="KW-0012">Acyltransferase</keyword>
<dbReference type="OrthoDB" id="9781342at2"/>
<dbReference type="InterPro" id="IPR043138">
    <property type="entry name" value="GGT_lsub"/>
</dbReference>
<evidence type="ECO:0000256" key="3">
    <source>
        <dbReference type="ARBA" id="ARBA00047417"/>
    </source>
</evidence>
<sequence length="537" mass="59652">MNFTSSKNKYNSIRNVVYGKNGAVATSTPIAAGAGLDILKKGGNSVDAAIATAACLTVVEPTGCGIGGDAYALVWIEKEKKLYGLNSSGFAPQRMKLKEYEGMTAMPKYGFGAVTVPGIPAAWAELNRKYGKLSLLECLKPAINYARDGYAVGKTVSKLWQTAYDEYEENLVGEEYKYWFDTFGKKGRAPRAGEIFKCEEMAATLEEIGRTNSESFYRGSLADKIDEFSRKYNGFIRKSDLEKFYPQWVEPISTEYKGYNVFEIPPNGHGITVLMTLNILKGFDLDNNRENLDNYHKIIESLKLAFADSKSYVTDIKEMKVKVEALLNEEYAKERRKLISSKAIEPVCGDPYSPGTVYLCSGDKEGNMVSYIQSNYTEFGSGLVVPGTGIALHNRGNNFSLDKNHVNVVKPFKKPYHTIIPGFLCKNNEAVGAFGVMGAFMQPQGQLQVLTNLIDFNMNPQEALDAPRWQWIKGKEIQVESDINEEIVEGLREKGHEITVMDDFTNMGKGQIILKNAESGSYVCATEKRCDGYVAAW</sequence>
<comment type="subunit">
    <text evidence="6">This enzyme consists of two polypeptide chains, which are synthesized in precursor form from a single polypeptide.</text>
</comment>
<dbReference type="Proteomes" id="UP000031189">
    <property type="component" value="Unassembled WGS sequence"/>
</dbReference>
<dbReference type="GO" id="GO:0006751">
    <property type="term" value="P:glutathione catabolic process"/>
    <property type="evidence" value="ECO:0007669"/>
    <property type="project" value="UniProtKB-UniRule"/>
</dbReference>
<keyword evidence="6" id="KW-0865">Zymogen</keyword>
<name>A0A0B3VV44_9FIRM</name>
<evidence type="ECO:0000313" key="7">
    <source>
        <dbReference type="EMBL" id="KHS56688.1"/>
    </source>
</evidence>
<dbReference type="PANTHER" id="PTHR43881">
    <property type="entry name" value="GAMMA-GLUTAMYLTRANSPEPTIDASE (AFU_ORTHOLOGUE AFUA_4G13580)"/>
    <property type="match status" value="1"/>
</dbReference>
<keyword evidence="6 7" id="KW-0808">Transferase</keyword>
<dbReference type="InterPro" id="IPR052896">
    <property type="entry name" value="GGT-like_enzyme"/>
</dbReference>
<protein>
    <recommendedName>
        <fullName evidence="6">Glutathione hydrolase proenzyme</fullName>
        <ecNumber evidence="6">2.3.2.2</ecNumber>
        <ecNumber evidence="6">3.4.19.13</ecNumber>
    </recommendedName>
    <component>
        <recommendedName>
            <fullName evidence="6">Glutathione hydrolase large chain</fullName>
        </recommendedName>
    </component>
    <component>
        <recommendedName>
            <fullName evidence="6">Glutathione hydrolase small chain</fullName>
        </recommendedName>
    </component>
</protein>